<comment type="caution">
    <text evidence="1">The sequence shown here is derived from an EMBL/GenBank/DDBJ whole genome shotgun (WGS) entry which is preliminary data.</text>
</comment>
<reference evidence="1" key="1">
    <citation type="submission" date="2020-08" db="EMBL/GenBank/DDBJ databases">
        <title>Multicomponent nature underlies the extraordinary mechanical properties of spider dragline silk.</title>
        <authorList>
            <person name="Kono N."/>
            <person name="Nakamura H."/>
            <person name="Mori M."/>
            <person name="Yoshida Y."/>
            <person name="Ohtoshi R."/>
            <person name="Malay A.D."/>
            <person name="Moran D.A.P."/>
            <person name="Tomita M."/>
            <person name="Numata K."/>
            <person name="Arakawa K."/>
        </authorList>
    </citation>
    <scope>NUCLEOTIDE SEQUENCE</scope>
</reference>
<dbReference type="AlphaFoldDB" id="A0A8X6RDQ8"/>
<proteinExistence type="predicted"/>
<organism evidence="1 2">
    <name type="scientific">Trichonephila clavipes</name>
    <name type="common">Golden silk orbweaver</name>
    <name type="synonym">Nephila clavipes</name>
    <dbReference type="NCBI Taxonomy" id="2585209"/>
    <lineage>
        <taxon>Eukaryota</taxon>
        <taxon>Metazoa</taxon>
        <taxon>Ecdysozoa</taxon>
        <taxon>Arthropoda</taxon>
        <taxon>Chelicerata</taxon>
        <taxon>Arachnida</taxon>
        <taxon>Araneae</taxon>
        <taxon>Araneomorphae</taxon>
        <taxon>Entelegynae</taxon>
        <taxon>Araneoidea</taxon>
        <taxon>Nephilidae</taxon>
        <taxon>Trichonephila</taxon>
    </lineage>
</organism>
<accession>A0A8X6RDQ8</accession>
<dbReference type="EMBL" id="BMAU01021171">
    <property type="protein sequence ID" value="GFX93113.1"/>
    <property type="molecule type" value="Genomic_DNA"/>
</dbReference>
<gene>
    <name evidence="1" type="ORF">TNCV_140571</name>
</gene>
<evidence type="ECO:0000313" key="1">
    <source>
        <dbReference type="EMBL" id="GFX93113.1"/>
    </source>
</evidence>
<name>A0A8X6RDQ8_TRICX</name>
<dbReference type="Proteomes" id="UP000887159">
    <property type="component" value="Unassembled WGS sequence"/>
</dbReference>
<sequence length="125" mass="14634">MPRQEGLREAFTYLVQYEEGLKKYLMYNSLFKTKNQEKRHKEPISGTYRSPDLSQIDHIWDNFGQRVGHPAGLNELEARYSKYGTKRLKTSYGTCMTQCLFLSYHALSIERVQLGIKSSVLLLFF</sequence>
<keyword evidence="2" id="KW-1185">Reference proteome</keyword>
<evidence type="ECO:0000313" key="2">
    <source>
        <dbReference type="Proteomes" id="UP000887159"/>
    </source>
</evidence>
<protein>
    <submittedName>
        <fullName evidence="1">Uncharacterized protein</fullName>
    </submittedName>
</protein>